<name>D9SPM8_CLOC7</name>
<feature type="domain" description="Non-reducing end beta-L-arabinofuranosidase-like GH127 catalytic" evidence="1">
    <location>
        <begin position="9"/>
        <end position="386"/>
    </location>
</feature>
<sequence>MLKPINTKNIKLLPSIFKERYDLNRNYLINVKNQGLLQNFYLEAGIILPGLQVLHNPDTDEIHWGWDAPTCQLRGHFLGHWLSAAASIFVSEQDHELKAKLDKIIDELIKCQELNGGEWIGPIPEKYFQKLENSHHVWSPQYVMHKVLMGLMNSYIDTNSDKALAILDKLSNWYIKWTDDMLIKNPRAIYGGEEAGMLEVWITMYEITAEEKYLELAKKYSNPRIFRDLEAGRDTLTNCHANASIPWSHGAAKLYEVTGDEKWRKITEAFWKNAVTDRGYYCSGGQGAGEYWTPPFKLGLFLSDSNQEFCTVYNMIRTASYLYKWTGDTSFADYIELNLYNGFLAQQNKYTGMPTYFLPLGAGSKKKWGTETRDFWCCHGTMVQAQTLYNSLIYFEDKERLVVSQYIPSELKWNYNNTDITIQQRVNMKYYNDLAFFDERDESQMSRWSLKFQVAAEKNESFTLSFRVPKWVKELPSVTINNEKIDDLTVDEGYINIKREWSQDEVLIYFPCRLEISPLPDMPDTFAFMEGPIVLAGICDEERRLYGDADKPSEILMPQYQHTYGVFPWKQGIYKTINQPENITFMPLYEITEERYTVYFNRDKSLL</sequence>
<evidence type="ECO:0000259" key="1">
    <source>
        <dbReference type="Pfam" id="PF07944"/>
    </source>
</evidence>
<feature type="domain" description="Non-reducing end beta-L-arabinofuranosidase-like GH127 middle" evidence="2">
    <location>
        <begin position="401"/>
        <end position="507"/>
    </location>
</feature>
<dbReference type="HOGENOM" id="CLU_008033_1_0_9"/>
<organism evidence="3 4">
    <name type="scientific">Clostridium cellulovorans (strain ATCC 35296 / DSM 3052 / OCM 3 / 743B)</name>
    <dbReference type="NCBI Taxonomy" id="573061"/>
    <lineage>
        <taxon>Bacteria</taxon>
        <taxon>Bacillati</taxon>
        <taxon>Bacillota</taxon>
        <taxon>Clostridia</taxon>
        <taxon>Eubacteriales</taxon>
        <taxon>Clostridiaceae</taxon>
        <taxon>Clostridium</taxon>
    </lineage>
</organism>
<dbReference type="EMBL" id="CP002160">
    <property type="protein sequence ID" value="ADL50077.1"/>
    <property type="molecule type" value="Genomic_DNA"/>
</dbReference>
<gene>
    <name evidence="3" type="ordered locus">Clocel_0296</name>
</gene>
<dbReference type="STRING" id="573061.Clocel_0296"/>
<dbReference type="InterPro" id="IPR008928">
    <property type="entry name" value="6-hairpin_glycosidase_sf"/>
</dbReference>
<evidence type="ECO:0000313" key="4">
    <source>
        <dbReference type="Proteomes" id="UP000002730"/>
    </source>
</evidence>
<dbReference type="RefSeq" id="WP_010075158.1">
    <property type="nucleotide sequence ID" value="NC_014393.1"/>
</dbReference>
<dbReference type="OrthoDB" id="9757939at2"/>
<keyword evidence="4" id="KW-1185">Reference proteome</keyword>
<dbReference type="SUPFAM" id="SSF48208">
    <property type="entry name" value="Six-hairpin glycosidases"/>
    <property type="match status" value="1"/>
</dbReference>
<dbReference type="eggNOG" id="COG3533">
    <property type="taxonomic scope" value="Bacteria"/>
</dbReference>
<dbReference type="Pfam" id="PF20736">
    <property type="entry name" value="Glyco_hydro127M"/>
    <property type="match status" value="1"/>
</dbReference>
<dbReference type="PANTHER" id="PTHR31151:SF0">
    <property type="entry name" value="PROLINE-TRNA LIGASE (DUF1680)"/>
    <property type="match status" value="1"/>
</dbReference>
<dbReference type="InterPro" id="IPR012878">
    <property type="entry name" value="Beta-AFase-like_GH127_cat"/>
</dbReference>
<dbReference type="Pfam" id="PF07944">
    <property type="entry name" value="Beta-AFase-like_GH127_cat"/>
    <property type="match status" value="1"/>
</dbReference>
<proteinExistence type="predicted"/>
<evidence type="ECO:0000259" key="2">
    <source>
        <dbReference type="Pfam" id="PF20736"/>
    </source>
</evidence>
<protein>
    <submittedName>
        <fullName evidence="3">Uncharacterized protein</fullName>
    </submittedName>
</protein>
<dbReference type="AlphaFoldDB" id="D9SPM8"/>
<evidence type="ECO:0000313" key="3">
    <source>
        <dbReference type="EMBL" id="ADL50077.1"/>
    </source>
</evidence>
<dbReference type="KEGG" id="ccb:Clocel_0296"/>
<dbReference type="Proteomes" id="UP000002730">
    <property type="component" value="Chromosome"/>
</dbReference>
<dbReference type="InterPro" id="IPR049046">
    <property type="entry name" value="Beta-AFase-like_GH127_middle"/>
</dbReference>
<dbReference type="PANTHER" id="PTHR31151">
    <property type="entry name" value="PROLINE-TRNA LIGASE (DUF1680)"/>
    <property type="match status" value="1"/>
</dbReference>
<dbReference type="GO" id="GO:0005975">
    <property type="term" value="P:carbohydrate metabolic process"/>
    <property type="evidence" value="ECO:0007669"/>
    <property type="project" value="InterPro"/>
</dbReference>
<reference evidence="3 4" key="1">
    <citation type="submission" date="2010-08" db="EMBL/GenBank/DDBJ databases">
        <title>Complete sequence of Clostridium cellulovorans 743B.</title>
        <authorList>
            <consortium name="US DOE Joint Genome Institute"/>
            <person name="Lucas S."/>
            <person name="Copeland A."/>
            <person name="Lapidus A."/>
            <person name="Cheng J.-F."/>
            <person name="Bruce D."/>
            <person name="Goodwin L."/>
            <person name="Pitluck S."/>
            <person name="Chertkov O."/>
            <person name="Detter J.C."/>
            <person name="Han C."/>
            <person name="Tapia R."/>
            <person name="Land M."/>
            <person name="Hauser L."/>
            <person name="Chang Y.-J."/>
            <person name="Jeffries C."/>
            <person name="Kyrpides N."/>
            <person name="Ivanova N."/>
            <person name="Mikhailova N."/>
            <person name="Hemme C.L."/>
            <person name="Woyke T."/>
        </authorList>
    </citation>
    <scope>NUCLEOTIDE SEQUENCE [LARGE SCALE GENOMIC DNA]</scope>
    <source>
        <strain evidence="4">ATCC 35296 / DSM 3052 / OCM 3 / 743B</strain>
    </source>
</reference>
<accession>D9SPM8</accession>